<dbReference type="SMART" id="SM00382">
    <property type="entry name" value="AAA"/>
    <property type="match status" value="1"/>
</dbReference>
<keyword evidence="3" id="KW-0235">DNA replication</keyword>
<dbReference type="PANTHER" id="PTHR11669:SF9">
    <property type="entry name" value="REPLICATION FACTOR C SUBUNIT 5"/>
    <property type="match status" value="1"/>
</dbReference>
<dbReference type="EMBL" id="GDID01002442">
    <property type="protein sequence ID" value="JAP94164.1"/>
    <property type="molecule type" value="Transcribed_RNA"/>
</dbReference>
<reference evidence="8" key="1">
    <citation type="submission" date="2015-07" db="EMBL/GenBank/DDBJ databases">
        <title>Adaptation to a free-living lifestyle via gene acquisitions in the diplomonad Trepomonas sp. PC1.</title>
        <authorList>
            <person name="Xu F."/>
            <person name="Jerlstrom-Hultqvist J."/>
            <person name="Kolisko M."/>
            <person name="Simpson A.G.B."/>
            <person name="Roger A.J."/>
            <person name="Svard S.G."/>
            <person name="Andersson J.O."/>
        </authorList>
    </citation>
    <scope>NUCLEOTIDE SEQUENCE</scope>
    <source>
        <strain evidence="8">PC1</strain>
    </source>
</reference>
<dbReference type="InterPro" id="IPR008921">
    <property type="entry name" value="DNA_pol3_clamp-load_cplx_C"/>
</dbReference>
<evidence type="ECO:0000256" key="4">
    <source>
        <dbReference type="ARBA" id="ARBA00022741"/>
    </source>
</evidence>
<dbReference type="SUPFAM" id="SSF48019">
    <property type="entry name" value="post-AAA+ oligomerization domain-like"/>
    <property type="match status" value="1"/>
</dbReference>
<dbReference type="SUPFAM" id="SSF52540">
    <property type="entry name" value="P-loop containing nucleoside triphosphate hydrolases"/>
    <property type="match status" value="1"/>
</dbReference>
<dbReference type="FunFam" id="3.40.50.300:FF:000952">
    <property type="entry name" value="Replication factor C subunit 2"/>
    <property type="match status" value="1"/>
</dbReference>
<evidence type="ECO:0000256" key="3">
    <source>
        <dbReference type="ARBA" id="ARBA00022705"/>
    </source>
</evidence>
<evidence type="ECO:0000259" key="7">
    <source>
        <dbReference type="SMART" id="SM00382"/>
    </source>
</evidence>
<accession>A0A146KE30</accession>
<dbReference type="GO" id="GO:0006281">
    <property type="term" value="P:DNA repair"/>
    <property type="evidence" value="ECO:0007669"/>
    <property type="project" value="TreeGrafter"/>
</dbReference>
<dbReference type="CDD" id="cd00009">
    <property type="entry name" value="AAA"/>
    <property type="match status" value="1"/>
</dbReference>
<comment type="subcellular location">
    <subcellularLocation>
        <location evidence="1">Nucleus</location>
    </subcellularLocation>
</comment>
<evidence type="ECO:0000256" key="1">
    <source>
        <dbReference type="ARBA" id="ARBA00004123"/>
    </source>
</evidence>
<dbReference type="PANTHER" id="PTHR11669">
    <property type="entry name" value="REPLICATION FACTOR C / DNA POLYMERASE III GAMMA-TAU SUBUNIT"/>
    <property type="match status" value="1"/>
</dbReference>
<dbReference type="Pfam" id="PF08542">
    <property type="entry name" value="Rep_fac_C"/>
    <property type="match status" value="1"/>
</dbReference>
<evidence type="ECO:0000256" key="2">
    <source>
        <dbReference type="ARBA" id="ARBA00005378"/>
    </source>
</evidence>
<keyword evidence="5" id="KW-0067">ATP-binding</keyword>
<dbReference type="GO" id="GO:0003689">
    <property type="term" value="F:DNA clamp loader activity"/>
    <property type="evidence" value="ECO:0007669"/>
    <property type="project" value="TreeGrafter"/>
</dbReference>
<dbReference type="InterPro" id="IPR027417">
    <property type="entry name" value="P-loop_NTPase"/>
</dbReference>
<gene>
    <name evidence="8" type="ORF">TPC1_13287</name>
</gene>
<dbReference type="GO" id="GO:0005634">
    <property type="term" value="C:nucleus"/>
    <property type="evidence" value="ECO:0007669"/>
    <property type="project" value="UniProtKB-SubCell"/>
</dbReference>
<dbReference type="GO" id="GO:0003677">
    <property type="term" value="F:DNA binding"/>
    <property type="evidence" value="ECO:0007669"/>
    <property type="project" value="InterPro"/>
</dbReference>
<dbReference type="NCBIfam" id="NF001679">
    <property type="entry name" value="PRK00440.1"/>
    <property type="match status" value="1"/>
</dbReference>
<dbReference type="GO" id="GO:0005524">
    <property type="term" value="F:ATP binding"/>
    <property type="evidence" value="ECO:0007669"/>
    <property type="project" value="UniProtKB-KW"/>
</dbReference>
<dbReference type="Gene3D" id="3.40.50.300">
    <property type="entry name" value="P-loop containing nucleotide triphosphate hydrolases"/>
    <property type="match status" value="1"/>
</dbReference>
<sequence length="308" mass="34984">WIEKYRPQQIDQIVSHERVKKQIQSFMNQNALPNLLFHGPAGVGKTTLAKSVARQIFGDSFQQFIIEINASDENGIDVVRDKINNFVKSKQLFQSSNSMKLIILDECDQMSQVAQGALRRIIELSSSQARFILICNYVSKVIPPLQSRCAVFRFKPIQADYSIEMLQRIALQESLKIQKSQLKIIFDICQGDLRQCINLMECVAMSSQQVDDKLIYDISGKPHQETAVQFIQPMIFQDRNEMLQGILQQGTSLEDFCSCLLEVVLKEMGFDEAKKCFLVKRMAEIEEAMALGADIRTQMAGLVAAFSE</sequence>
<evidence type="ECO:0000313" key="8">
    <source>
        <dbReference type="EMBL" id="JAP94164.1"/>
    </source>
</evidence>
<keyword evidence="4" id="KW-0547">Nucleotide-binding</keyword>
<comment type="similarity">
    <text evidence="2">Belongs to the activator 1 small subunits family.</text>
</comment>
<dbReference type="AlphaFoldDB" id="A0A146KE30"/>
<protein>
    <submittedName>
        <fullName evidence="8">Replication factor C, subunit 3</fullName>
    </submittedName>
</protein>
<dbReference type="GO" id="GO:0016887">
    <property type="term" value="F:ATP hydrolysis activity"/>
    <property type="evidence" value="ECO:0007669"/>
    <property type="project" value="InterPro"/>
</dbReference>
<evidence type="ECO:0000256" key="6">
    <source>
        <dbReference type="ARBA" id="ARBA00023242"/>
    </source>
</evidence>
<keyword evidence="6" id="KW-0539">Nucleus</keyword>
<dbReference type="InterPro" id="IPR013748">
    <property type="entry name" value="Rep_factorC_C"/>
</dbReference>
<name>A0A146KE30_9EUKA</name>
<feature type="domain" description="AAA+ ATPase" evidence="7">
    <location>
        <begin position="31"/>
        <end position="164"/>
    </location>
</feature>
<feature type="non-terminal residue" evidence="8">
    <location>
        <position position="1"/>
    </location>
</feature>
<dbReference type="Gene3D" id="1.20.272.10">
    <property type="match status" value="1"/>
</dbReference>
<proteinExistence type="inferred from homology"/>
<dbReference type="Gene3D" id="1.10.8.60">
    <property type="match status" value="1"/>
</dbReference>
<dbReference type="GO" id="GO:0006261">
    <property type="term" value="P:DNA-templated DNA replication"/>
    <property type="evidence" value="ECO:0007669"/>
    <property type="project" value="TreeGrafter"/>
</dbReference>
<dbReference type="InterPro" id="IPR003959">
    <property type="entry name" value="ATPase_AAA_core"/>
</dbReference>
<dbReference type="InterPro" id="IPR050238">
    <property type="entry name" value="DNA_Rep/Repair_Clamp_Loader"/>
</dbReference>
<dbReference type="Pfam" id="PF00004">
    <property type="entry name" value="AAA"/>
    <property type="match status" value="1"/>
</dbReference>
<dbReference type="InterPro" id="IPR003593">
    <property type="entry name" value="AAA+_ATPase"/>
</dbReference>
<evidence type="ECO:0000256" key="5">
    <source>
        <dbReference type="ARBA" id="ARBA00022840"/>
    </source>
</evidence>
<dbReference type="GO" id="GO:0005663">
    <property type="term" value="C:DNA replication factor C complex"/>
    <property type="evidence" value="ECO:0007669"/>
    <property type="project" value="TreeGrafter"/>
</dbReference>
<organism evidence="8">
    <name type="scientific">Trepomonas sp. PC1</name>
    <dbReference type="NCBI Taxonomy" id="1076344"/>
    <lineage>
        <taxon>Eukaryota</taxon>
        <taxon>Metamonada</taxon>
        <taxon>Diplomonadida</taxon>
        <taxon>Hexamitidae</taxon>
        <taxon>Hexamitinae</taxon>
        <taxon>Trepomonas</taxon>
    </lineage>
</organism>